<dbReference type="EnsemblMetazoa" id="XM_003726820">
    <property type="protein sequence ID" value="XP_003726868"/>
    <property type="gene ID" value="LOC100888741"/>
</dbReference>
<dbReference type="InterPro" id="IPR050283">
    <property type="entry name" value="E-box_TF_Regulators"/>
</dbReference>
<dbReference type="KEGG" id="spu:100888741"/>
<dbReference type="SUPFAM" id="SSF47459">
    <property type="entry name" value="HLH, helix-loop-helix DNA-binding domain"/>
    <property type="match status" value="1"/>
</dbReference>
<evidence type="ECO:0000256" key="3">
    <source>
        <dbReference type="ARBA" id="ARBA00023163"/>
    </source>
</evidence>
<dbReference type="GO" id="GO:0045944">
    <property type="term" value="P:positive regulation of transcription by RNA polymerase II"/>
    <property type="evidence" value="ECO:0000318"/>
    <property type="project" value="GO_Central"/>
</dbReference>
<dbReference type="Proteomes" id="UP000007110">
    <property type="component" value="Unassembled WGS sequence"/>
</dbReference>
<dbReference type="SMART" id="SM00353">
    <property type="entry name" value="HLH"/>
    <property type="match status" value="1"/>
</dbReference>
<dbReference type="GO" id="GO:0090575">
    <property type="term" value="C:RNA polymerase II transcription regulator complex"/>
    <property type="evidence" value="ECO:0000318"/>
    <property type="project" value="GO_Central"/>
</dbReference>
<feature type="compositionally biased region" description="Basic and acidic residues" evidence="5">
    <location>
        <begin position="164"/>
        <end position="176"/>
    </location>
</feature>
<dbReference type="PANTHER" id="PTHR23349:SF108">
    <property type="entry name" value="BHLH DOMAIN-CONTAINING PROTEIN"/>
    <property type="match status" value="1"/>
</dbReference>
<dbReference type="InParanoid" id="A0A7M7GHN2"/>
<evidence type="ECO:0000256" key="5">
    <source>
        <dbReference type="SAM" id="MobiDB-lite"/>
    </source>
</evidence>
<dbReference type="GO" id="GO:0046983">
    <property type="term" value="F:protein dimerization activity"/>
    <property type="evidence" value="ECO:0007669"/>
    <property type="project" value="InterPro"/>
</dbReference>
<dbReference type="OrthoDB" id="5976910at2759"/>
<dbReference type="GO" id="GO:0060429">
    <property type="term" value="P:epithelium development"/>
    <property type="evidence" value="ECO:0007669"/>
    <property type="project" value="UniProtKB-ARBA"/>
</dbReference>
<keyword evidence="4" id="KW-0539">Nucleus</keyword>
<organism evidence="7 8">
    <name type="scientific">Strongylocentrotus purpuratus</name>
    <name type="common">Purple sea urchin</name>
    <dbReference type="NCBI Taxonomy" id="7668"/>
    <lineage>
        <taxon>Eukaryota</taxon>
        <taxon>Metazoa</taxon>
        <taxon>Echinodermata</taxon>
        <taxon>Eleutherozoa</taxon>
        <taxon>Echinozoa</taxon>
        <taxon>Echinoidea</taxon>
        <taxon>Euechinoidea</taxon>
        <taxon>Echinacea</taxon>
        <taxon>Camarodonta</taxon>
        <taxon>Echinidea</taxon>
        <taxon>Strongylocentrotidae</taxon>
        <taxon>Strongylocentrotus</taxon>
    </lineage>
</organism>
<dbReference type="InterPro" id="IPR036638">
    <property type="entry name" value="HLH_DNA-bd_sf"/>
</dbReference>
<dbReference type="RefSeq" id="XP_003726868.1">
    <property type="nucleotide sequence ID" value="XM_003726820.3"/>
</dbReference>
<protein>
    <recommendedName>
        <fullName evidence="6">BHLH domain-containing protein</fullName>
    </recommendedName>
</protein>
<dbReference type="GO" id="GO:0000122">
    <property type="term" value="P:negative regulation of transcription by RNA polymerase II"/>
    <property type="evidence" value="ECO:0007669"/>
    <property type="project" value="UniProtKB-ARBA"/>
</dbReference>
<keyword evidence="2" id="KW-0238">DNA-binding</keyword>
<reference evidence="8" key="1">
    <citation type="submission" date="2015-02" db="EMBL/GenBank/DDBJ databases">
        <title>Genome sequencing for Strongylocentrotus purpuratus.</title>
        <authorList>
            <person name="Murali S."/>
            <person name="Liu Y."/>
            <person name="Vee V."/>
            <person name="English A."/>
            <person name="Wang M."/>
            <person name="Skinner E."/>
            <person name="Han Y."/>
            <person name="Muzny D.M."/>
            <person name="Worley K.C."/>
            <person name="Gibbs R.A."/>
        </authorList>
    </citation>
    <scope>NUCLEOTIDE SEQUENCE</scope>
</reference>
<keyword evidence="1" id="KW-0805">Transcription regulation</keyword>
<evidence type="ECO:0000313" key="8">
    <source>
        <dbReference type="Proteomes" id="UP000007110"/>
    </source>
</evidence>
<dbReference type="OMA" id="MMEEPHS"/>
<dbReference type="GeneID" id="100888741"/>
<evidence type="ECO:0000256" key="4">
    <source>
        <dbReference type="ARBA" id="ARBA00023242"/>
    </source>
</evidence>
<evidence type="ECO:0000313" key="7">
    <source>
        <dbReference type="EnsemblMetazoa" id="XP_003726868"/>
    </source>
</evidence>
<proteinExistence type="predicted"/>
<accession>A0A7M7GHN2</accession>
<keyword evidence="8" id="KW-1185">Reference proteome</keyword>
<dbReference type="CDD" id="cd19724">
    <property type="entry name" value="bHLH_TS_ASCL3_like"/>
    <property type="match status" value="1"/>
</dbReference>
<evidence type="ECO:0000256" key="1">
    <source>
        <dbReference type="ARBA" id="ARBA00023015"/>
    </source>
</evidence>
<sequence length="176" mass="20234">MMSMMMEESHSESALYSTPTCVQLGIPLPDCPGGMYPIRDPHHPSSNNPDVPFPVPNYLDPRYASSFISHYGHSYVPLPNPFGFYDLEPSFIRRRNERERERVRNVNEGYARLREHLPCDNPEKRMSKVETLRMAIRYIKQLQGVIVDGDEGEKENNCGEPEEKESGYHSSEGDEK</sequence>
<evidence type="ECO:0000256" key="2">
    <source>
        <dbReference type="ARBA" id="ARBA00023125"/>
    </source>
</evidence>
<dbReference type="AlphaFoldDB" id="A0A7M7GHN2"/>
<dbReference type="GO" id="GO:0048513">
    <property type="term" value="P:animal organ development"/>
    <property type="evidence" value="ECO:0007669"/>
    <property type="project" value="UniProtKB-ARBA"/>
</dbReference>
<dbReference type="Pfam" id="PF00010">
    <property type="entry name" value="HLH"/>
    <property type="match status" value="1"/>
</dbReference>
<dbReference type="GO" id="GO:0000977">
    <property type="term" value="F:RNA polymerase II transcription regulatory region sequence-specific DNA binding"/>
    <property type="evidence" value="ECO:0000318"/>
    <property type="project" value="GO_Central"/>
</dbReference>
<name>A0A7M7GHN2_STRPU</name>
<keyword evidence="3" id="KW-0804">Transcription</keyword>
<dbReference type="Gene3D" id="4.10.280.10">
    <property type="entry name" value="Helix-loop-helix DNA-binding domain"/>
    <property type="match status" value="1"/>
</dbReference>
<dbReference type="PANTHER" id="PTHR23349">
    <property type="entry name" value="BASIC HELIX-LOOP-HELIX TRANSCRIPTION FACTOR, TWIST"/>
    <property type="match status" value="1"/>
</dbReference>
<dbReference type="PROSITE" id="PS50888">
    <property type="entry name" value="BHLH"/>
    <property type="match status" value="1"/>
</dbReference>
<reference evidence="7" key="2">
    <citation type="submission" date="2021-01" db="UniProtKB">
        <authorList>
            <consortium name="EnsemblMetazoa"/>
        </authorList>
    </citation>
    <scope>IDENTIFICATION</scope>
</reference>
<dbReference type="FunFam" id="4.10.280.10:FF:000038">
    <property type="entry name" value="achaete-scute homolog 3"/>
    <property type="match status" value="1"/>
</dbReference>
<dbReference type="InterPro" id="IPR011598">
    <property type="entry name" value="bHLH_dom"/>
</dbReference>
<feature type="domain" description="BHLH" evidence="6">
    <location>
        <begin position="90"/>
        <end position="142"/>
    </location>
</feature>
<feature type="region of interest" description="Disordered" evidence="5">
    <location>
        <begin position="148"/>
        <end position="176"/>
    </location>
</feature>
<evidence type="ECO:0000259" key="6">
    <source>
        <dbReference type="PROSITE" id="PS50888"/>
    </source>
</evidence>
<dbReference type="GO" id="GO:0000981">
    <property type="term" value="F:DNA-binding transcription factor activity, RNA polymerase II-specific"/>
    <property type="evidence" value="ECO:0000318"/>
    <property type="project" value="GO_Central"/>
</dbReference>